<evidence type="ECO:0000313" key="1">
    <source>
        <dbReference type="EMBL" id="GBG28470.1"/>
    </source>
</evidence>
<dbReference type="AlphaFoldDB" id="A0A2R5GBV7"/>
<organism evidence="1 2">
    <name type="scientific">Hondaea fermentalgiana</name>
    <dbReference type="NCBI Taxonomy" id="2315210"/>
    <lineage>
        <taxon>Eukaryota</taxon>
        <taxon>Sar</taxon>
        <taxon>Stramenopiles</taxon>
        <taxon>Bigyra</taxon>
        <taxon>Labyrinthulomycetes</taxon>
        <taxon>Thraustochytrida</taxon>
        <taxon>Thraustochytriidae</taxon>
        <taxon>Hondaea</taxon>
    </lineage>
</organism>
<protein>
    <submittedName>
        <fullName evidence="1">Uncharacterized protein</fullName>
    </submittedName>
</protein>
<dbReference type="Proteomes" id="UP000241890">
    <property type="component" value="Unassembled WGS sequence"/>
</dbReference>
<gene>
    <name evidence="1" type="ORF">FCC1311_046932</name>
</gene>
<accession>A0A2R5GBV7</accession>
<keyword evidence="2" id="KW-1185">Reference proteome</keyword>
<proteinExistence type="predicted"/>
<sequence length="71" mass="8057">MTNQIEDYKSPPSCCCKLCCPPCAVYFNEGCCNCDMILACFLGCFYTMFCWEPKHLAPKHHGAPEEQVISR</sequence>
<name>A0A2R5GBV7_9STRA</name>
<dbReference type="InParanoid" id="A0A2R5GBV7"/>
<evidence type="ECO:0000313" key="2">
    <source>
        <dbReference type="Proteomes" id="UP000241890"/>
    </source>
</evidence>
<dbReference type="EMBL" id="BEYU01000041">
    <property type="protein sequence ID" value="GBG28470.1"/>
    <property type="molecule type" value="Genomic_DNA"/>
</dbReference>
<reference evidence="1 2" key="1">
    <citation type="submission" date="2017-12" db="EMBL/GenBank/DDBJ databases">
        <title>Sequencing, de novo assembly and annotation of complete genome of a new Thraustochytrid species, strain FCC1311.</title>
        <authorList>
            <person name="Sedici K."/>
            <person name="Godart F."/>
            <person name="Aiese Cigliano R."/>
            <person name="Sanseverino W."/>
            <person name="Barakat M."/>
            <person name="Ortet P."/>
            <person name="Marechal E."/>
            <person name="Cagnac O."/>
            <person name="Amato A."/>
        </authorList>
    </citation>
    <scope>NUCLEOTIDE SEQUENCE [LARGE SCALE GENOMIC DNA]</scope>
</reference>
<comment type="caution">
    <text evidence="1">The sequence shown here is derived from an EMBL/GenBank/DDBJ whole genome shotgun (WGS) entry which is preliminary data.</text>
</comment>